<organism evidence="1 2">
    <name type="scientific">Larimichthys crocea</name>
    <name type="common">Large yellow croaker</name>
    <name type="synonym">Pseudosciaena crocea</name>
    <dbReference type="NCBI Taxonomy" id="215358"/>
    <lineage>
        <taxon>Eukaryota</taxon>
        <taxon>Metazoa</taxon>
        <taxon>Chordata</taxon>
        <taxon>Craniata</taxon>
        <taxon>Vertebrata</taxon>
        <taxon>Euteleostomi</taxon>
        <taxon>Actinopterygii</taxon>
        <taxon>Neopterygii</taxon>
        <taxon>Teleostei</taxon>
        <taxon>Neoteleostei</taxon>
        <taxon>Acanthomorphata</taxon>
        <taxon>Eupercaria</taxon>
        <taxon>Sciaenidae</taxon>
        <taxon>Larimichthys</taxon>
    </lineage>
</organism>
<dbReference type="EMBL" id="CM011695">
    <property type="protein sequence ID" value="TMS03875.1"/>
    <property type="molecule type" value="Genomic_DNA"/>
</dbReference>
<proteinExistence type="predicted"/>
<reference evidence="1" key="1">
    <citation type="submission" date="2018-11" db="EMBL/GenBank/DDBJ databases">
        <title>The sequence and de novo assembly of Larimichthys crocea genome using PacBio and Hi-C technologies.</title>
        <authorList>
            <person name="Xu P."/>
            <person name="Chen B."/>
            <person name="Zhou Z."/>
            <person name="Ke Q."/>
            <person name="Wu Y."/>
            <person name="Bai H."/>
            <person name="Pu F."/>
        </authorList>
    </citation>
    <scope>NUCLEOTIDE SEQUENCE</scope>
    <source>
        <tissue evidence="1">Muscle</tissue>
    </source>
</reference>
<dbReference type="Proteomes" id="UP000793456">
    <property type="component" value="Chromosome XXII"/>
</dbReference>
<evidence type="ECO:0000313" key="1">
    <source>
        <dbReference type="EMBL" id="TMS03875.1"/>
    </source>
</evidence>
<keyword evidence="2" id="KW-1185">Reference proteome</keyword>
<gene>
    <name evidence="1" type="ORF">E3U43_000764</name>
</gene>
<protein>
    <submittedName>
        <fullName evidence="1">Uncharacterized protein</fullName>
    </submittedName>
</protein>
<accession>A0ACD3Q9N7</accession>
<name>A0ACD3Q9N7_LARCR</name>
<sequence length="1468" mass="165325">MVFESVVVDVLNRFLGDYVVNLDSSQLKLGIWGGDAILTNLEIKENALSQLDIPFKVRAGHIGRLELKIPWKNLYTQSVEATLDGVFLLIVPTASIKYDAEKEEKQLQEARQRELQRIEETKLKAAEQENPSLEKQDTFVEKLVTQVIKNLQVKISNIHVRYEDDVTNPKCPLSFGVSLKNLSLQTADKNWNPSLLDENSRLFFKLVQLDNLFAYWNVNSVLFSNHNADEALRCLQSSMEVNTSLSVSHDFTDAKLKMNPRSDVDFSSPKLDLMVNLSEVAIELNRPQHLGAAGLSRYDVTKPAIQEVQTQGPRSQECPYMVRKHLDFDFFLMLYDDMRCNDLLNLAVCEADYMLICACLAGGSTSSQGILEIDVKPRLHMWSWQHIRHHRQMVKRYRELYKTKLTSKKPSEELLKALEEPEKTLDIFNITLARQQAEVEASKAGMIIYRPGIKMEEEESQGWLSWMWNWGGEPETQTKEVKTGGRMLKYLKTARRVRVGPKQRTPFEDMKVNFHMERLIVSIKDDKDKNEIIRLTVGELMSTLTQRPGAQAIKITARLSLFEVTGLASNRPAPTLLSSRKAATGAGTPLLCILFETNPLDESANQRLHVESQPLEIIYDAVLMYVIETQKVLDLKVNLMASYVIIPQTGFYNGTQNILLLDLGHFKMSSQSKKDLPQLSAYSSNIEDIMSRAYDSFDVQLSSLQFLYSKPDGDWKMARKQKQSPLHILEPVDLKVVFSRAMVVKDSRMARYKMSGELPLLSLRISDDKLRSVLELVESIPLPESRPAAHGTAPSSSKPKQFTPQLTPRRPLNLADQRSSVMFESCETISITSLGKSHIPGQRKICSTDAPSSPVGDKPFFSDNPMPLRYGDLHKRASLVKEDSQKNMTDLILTFEISEFSVQLCRLCGGQEVTVLHLDVEGLGTELKIRTFDMASNTYLREICLKCPEYMDSEDQQVQLITTLDNTEVDLLTLEYFRADKNGPEFKSQHNNTEQLIKVTFSSLDVHLHTEALLNAMNFLNNLLPPSTKKEGGQEELPTIPEEDEAEPEKEEGGRKEEAVVTKKKSSKSSKFADIVNLHIRADLRCLKVFIRGQKARISEISIEGLVSEVLMRKKEMEVLANLKSIVILDCDKDAVYKKAVSIADKEVFAFRMINYTDATEGDAYLDMSKVDTSISLTVGCIQVIFLNKLVSSILAFINNFQEAKEALAEVTVQAAEKAASGVKELAERSTRIALNVHFNAPVIFLPQSSSSHNVIVADLGLLSVKNRFAKQPFKSDAKIPPVVDIMTVRLTDLKMYRTTYINEGFQGETQLLKPVSLDLEVQRNLSSNWYHSIPDIEITAHLKPISLILSQDDMIVVLRTLSENFSEKSDAVPPPARPPAIDHSSDCVSNKESQGSGTTGPPSSNTVVIAAVVETHKNCKMKNTLKLDFMFDSMTLVLYSPNENVVMHTCTHTHTEIHAQLMCELAS</sequence>
<evidence type="ECO:0000313" key="2">
    <source>
        <dbReference type="Proteomes" id="UP000793456"/>
    </source>
</evidence>
<comment type="caution">
    <text evidence="1">The sequence shown here is derived from an EMBL/GenBank/DDBJ whole genome shotgun (WGS) entry which is preliminary data.</text>
</comment>